<dbReference type="SMART" id="SM00054">
    <property type="entry name" value="EFh"/>
    <property type="match status" value="3"/>
</dbReference>
<dbReference type="PANTHER" id="PTHR23048">
    <property type="entry name" value="MYOSIN LIGHT CHAIN 1, 3"/>
    <property type="match status" value="1"/>
</dbReference>
<dbReference type="PANTHER" id="PTHR23048:SF0">
    <property type="entry name" value="CALMODULIN LIKE 3"/>
    <property type="match status" value="1"/>
</dbReference>
<dbReference type="Pfam" id="PF13499">
    <property type="entry name" value="EF-hand_7"/>
    <property type="match status" value="1"/>
</dbReference>
<keyword evidence="1" id="KW-0677">Repeat</keyword>
<dbReference type="Pfam" id="PF13405">
    <property type="entry name" value="EF-hand_6"/>
    <property type="match status" value="1"/>
</dbReference>
<dbReference type="CDD" id="cd00051">
    <property type="entry name" value="EFh"/>
    <property type="match status" value="1"/>
</dbReference>
<protein>
    <submittedName>
        <fullName evidence="3">Mlc1 protein</fullName>
    </submittedName>
</protein>
<dbReference type="Gene3D" id="1.10.238.10">
    <property type="entry name" value="EF-hand"/>
    <property type="match status" value="2"/>
</dbReference>
<organism evidence="3 4">
    <name type="scientific">Starmerella bacillaris</name>
    <name type="common">Yeast</name>
    <name type="synonym">Candida zemplinina</name>
    <dbReference type="NCBI Taxonomy" id="1247836"/>
    <lineage>
        <taxon>Eukaryota</taxon>
        <taxon>Fungi</taxon>
        <taxon>Dikarya</taxon>
        <taxon>Ascomycota</taxon>
        <taxon>Saccharomycotina</taxon>
        <taxon>Dipodascomycetes</taxon>
        <taxon>Dipodascales</taxon>
        <taxon>Trichomonascaceae</taxon>
        <taxon>Starmerella</taxon>
    </lineage>
</organism>
<name>A0AAV5RF89_STABA</name>
<dbReference type="Proteomes" id="UP001362899">
    <property type="component" value="Unassembled WGS sequence"/>
</dbReference>
<proteinExistence type="predicted"/>
<evidence type="ECO:0000313" key="3">
    <source>
        <dbReference type="EMBL" id="GMM50251.1"/>
    </source>
</evidence>
<evidence type="ECO:0000256" key="1">
    <source>
        <dbReference type="ARBA" id="ARBA00022737"/>
    </source>
</evidence>
<dbReference type="GO" id="GO:0016460">
    <property type="term" value="C:myosin II complex"/>
    <property type="evidence" value="ECO:0007669"/>
    <property type="project" value="TreeGrafter"/>
</dbReference>
<reference evidence="3 4" key="1">
    <citation type="journal article" date="2023" name="Elife">
        <title>Identification of key yeast species and microbe-microbe interactions impacting larval growth of Drosophila in the wild.</title>
        <authorList>
            <person name="Mure A."/>
            <person name="Sugiura Y."/>
            <person name="Maeda R."/>
            <person name="Honda K."/>
            <person name="Sakurai N."/>
            <person name="Takahashi Y."/>
            <person name="Watada M."/>
            <person name="Katoh T."/>
            <person name="Gotoh A."/>
            <person name="Gotoh Y."/>
            <person name="Taniguchi I."/>
            <person name="Nakamura K."/>
            <person name="Hayashi T."/>
            <person name="Katayama T."/>
            <person name="Uemura T."/>
            <person name="Hattori Y."/>
        </authorList>
    </citation>
    <scope>NUCLEOTIDE SEQUENCE [LARGE SCALE GENOMIC DNA]</scope>
    <source>
        <strain evidence="3 4">SB-73</strain>
    </source>
</reference>
<keyword evidence="4" id="KW-1185">Reference proteome</keyword>
<evidence type="ECO:0000313" key="4">
    <source>
        <dbReference type="Proteomes" id="UP001362899"/>
    </source>
</evidence>
<dbReference type="GO" id="GO:0005509">
    <property type="term" value="F:calcium ion binding"/>
    <property type="evidence" value="ECO:0007669"/>
    <property type="project" value="InterPro"/>
</dbReference>
<dbReference type="InterPro" id="IPR002048">
    <property type="entry name" value="EF_hand_dom"/>
</dbReference>
<gene>
    <name evidence="3" type="ORF">DASB73_012090</name>
</gene>
<dbReference type="SUPFAM" id="SSF47473">
    <property type="entry name" value="EF-hand"/>
    <property type="match status" value="1"/>
</dbReference>
<comment type="caution">
    <text evidence="3">The sequence shown here is derived from an EMBL/GenBank/DDBJ whole genome shotgun (WGS) entry which is preliminary data.</text>
</comment>
<dbReference type="EMBL" id="BTGC01000003">
    <property type="protein sequence ID" value="GMM50251.1"/>
    <property type="molecule type" value="Genomic_DNA"/>
</dbReference>
<accession>A0AAV5RF89</accession>
<feature type="domain" description="EF-hand" evidence="2">
    <location>
        <begin position="4"/>
        <end position="39"/>
    </location>
</feature>
<dbReference type="InterPro" id="IPR011992">
    <property type="entry name" value="EF-hand-dom_pair"/>
</dbReference>
<dbReference type="GO" id="GO:1903475">
    <property type="term" value="P:mitotic actomyosin contractile ring assembly"/>
    <property type="evidence" value="ECO:0007669"/>
    <property type="project" value="TreeGrafter"/>
</dbReference>
<dbReference type="PROSITE" id="PS50222">
    <property type="entry name" value="EF_HAND_2"/>
    <property type="match status" value="2"/>
</dbReference>
<dbReference type="FunFam" id="1.10.238.10:FF:000001">
    <property type="entry name" value="Calmodulin 1"/>
    <property type="match status" value="1"/>
</dbReference>
<evidence type="ECO:0000259" key="2">
    <source>
        <dbReference type="PROSITE" id="PS50222"/>
    </source>
</evidence>
<feature type="domain" description="EF-hand" evidence="2">
    <location>
        <begin position="76"/>
        <end position="111"/>
    </location>
</feature>
<sequence length="144" mass="15765">MSTVDEKTFKDAFALYDRKGDGQIPREKLGDMLRAVGQNPTQAEVAELSGKLANDTFSYTEFTDIVNRPNGFKSVGDLDDYIRGFQVFDKAGTGKIGVGELKYILTSMGESLSEAEVSELFEGLSIGRDGSVDYVEFVKSLIAQ</sequence>
<dbReference type="AlphaFoldDB" id="A0AAV5RF89"/>
<dbReference type="InterPro" id="IPR050230">
    <property type="entry name" value="CALM/Myosin/TropC-like"/>
</dbReference>